<dbReference type="EMBL" id="BDGG01000002">
    <property type="protein sequence ID" value="GAU93267.1"/>
    <property type="molecule type" value="Genomic_DNA"/>
</dbReference>
<gene>
    <name evidence="2" type="primary">RvY_05233-1</name>
    <name evidence="2" type="synonym">RvY_05233.1</name>
    <name evidence="2" type="ORF">RvY_05233</name>
</gene>
<accession>A0A1D1V118</accession>
<sequence>MLAQLSKYLELEDSTPPAGSCIVVSDREDLPVPRPQGSFVQQHLLSVCLRRKLSCVMLSLSENLSHYKAVMAKCGFGLQSYLTSGQLSFVEGLKMSRFASNSKYLQCSRHYGKYITP</sequence>
<dbReference type="GO" id="GO:0033588">
    <property type="term" value="C:elongator holoenzyme complex"/>
    <property type="evidence" value="ECO:0007669"/>
    <property type="project" value="InterPro"/>
</dbReference>
<dbReference type="AlphaFoldDB" id="A0A1D1V118"/>
<evidence type="ECO:0000313" key="2">
    <source>
        <dbReference type="EMBL" id="GAU93267.1"/>
    </source>
</evidence>
<dbReference type="Pfam" id="PF09807">
    <property type="entry name" value="ELP6"/>
    <property type="match status" value="1"/>
</dbReference>
<dbReference type="Proteomes" id="UP000186922">
    <property type="component" value="Unassembled WGS sequence"/>
</dbReference>
<dbReference type="PANTHER" id="PTHR16184:SF6">
    <property type="entry name" value="ELONGATOR COMPLEX PROTEIN 6"/>
    <property type="match status" value="1"/>
</dbReference>
<dbReference type="OrthoDB" id="9995306at2759"/>
<organism evidence="2 3">
    <name type="scientific">Ramazzottius varieornatus</name>
    <name type="common">Water bear</name>
    <name type="synonym">Tardigrade</name>
    <dbReference type="NCBI Taxonomy" id="947166"/>
    <lineage>
        <taxon>Eukaryota</taxon>
        <taxon>Metazoa</taxon>
        <taxon>Ecdysozoa</taxon>
        <taxon>Tardigrada</taxon>
        <taxon>Eutardigrada</taxon>
        <taxon>Parachela</taxon>
        <taxon>Hypsibioidea</taxon>
        <taxon>Ramazzottiidae</taxon>
        <taxon>Ramazzottius</taxon>
    </lineage>
</organism>
<dbReference type="UniPathway" id="UPA00988"/>
<evidence type="ECO:0000313" key="3">
    <source>
        <dbReference type="Proteomes" id="UP000186922"/>
    </source>
</evidence>
<proteinExistence type="predicted"/>
<comment type="pathway">
    <text evidence="1">tRNA modification; 5-methoxycarbonylmethyl-2-thiouridine-tRNA biosynthesis.</text>
</comment>
<protein>
    <submittedName>
        <fullName evidence="2">Uncharacterized protein</fullName>
    </submittedName>
</protein>
<comment type="caution">
    <text evidence="2">The sequence shown here is derived from an EMBL/GenBank/DDBJ whole genome shotgun (WGS) entry which is preliminary data.</text>
</comment>
<dbReference type="PANTHER" id="PTHR16184">
    <property type="entry name" value="ELONGATOR COMPLEX PROTEIN 6"/>
    <property type="match status" value="1"/>
</dbReference>
<dbReference type="InterPro" id="IPR018627">
    <property type="entry name" value="ELP6"/>
</dbReference>
<dbReference type="GO" id="GO:0002098">
    <property type="term" value="P:tRNA wobble uridine modification"/>
    <property type="evidence" value="ECO:0007669"/>
    <property type="project" value="InterPro"/>
</dbReference>
<evidence type="ECO:0000256" key="1">
    <source>
        <dbReference type="ARBA" id="ARBA00005043"/>
    </source>
</evidence>
<reference evidence="2 3" key="1">
    <citation type="journal article" date="2016" name="Nat. Commun.">
        <title>Extremotolerant tardigrade genome and improved radiotolerance of human cultured cells by tardigrade-unique protein.</title>
        <authorList>
            <person name="Hashimoto T."/>
            <person name="Horikawa D.D."/>
            <person name="Saito Y."/>
            <person name="Kuwahara H."/>
            <person name="Kozuka-Hata H."/>
            <person name="Shin-I T."/>
            <person name="Minakuchi Y."/>
            <person name="Ohishi K."/>
            <person name="Motoyama A."/>
            <person name="Aizu T."/>
            <person name="Enomoto A."/>
            <person name="Kondo K."/>
            <person name="Tanaka S."/>
            <person name="Hara Y."/>
            <person name="Koshikawa S."/>
            <person name="Sagara H."/>
            <person name="Miura T."/>
            <person name="Yokobori S."/>
            <person name="Miyagawa K."/>
            <person name="Suzuki Y."/>
            <person name="Kubo T."/>
            <person name="Oyama M."/>
            <person name="Kohara Y."/>
            <person name="Fujiyama A."/>
            <person name="Arakawa K."/>
            <person name="Katayama T."/>
            <person name="Toyoda A."/>
            <person name="Kunieda T."/>
        </authorList>
    </citation>
    <scope>NUCLEOTIDE SEQUENCE [LARGE SCALE GENOMIC DNA]</scope>
    <source>
        <strain evidence="2 3">YOKOZUNA-1</strain>
    </source>
</reference>
<keyword evidence="3" id="KW-1185">Reference proteome</keyword>
<name>A0A1D1V118_RAMVA</name>